<keyword evidence="4" id="KW-0560">Oxidoreductase</keyword>
<protein>
    <submittedName>
        <fullName evidence="6">(S)-2-hydroxy-acid oxidase chain D</fullName>
    </submittedName>
</protein>
<evidence type="ECO:0000259" key="5">
    <source>
        <dbReference type="PROSITE" id="PS51387"/>
    </source>
</evidence>
<dbReference type="SUPFAM" id="SSF56176">
    <property type="entry name" value="FAD-binding/transporter-associated domain-like"/>
    <property type="match status" value="1"/>
</dbReference>
<dbReference type="SUPFAM" id="SSF55103">
    <property type="entry name" value="FAD-linked oxidases, C-terminal domain"/>
    <property type="match status" value="1"/>
</dbReference>
<reference evidence="6 7" key="1">
    <citation type="submission" date="2011-10" db="EMBL/GenBank/DDBJ databases">
        <title>Metabolic and evolutionary patterns in the extreme acidophile Ferroplasma acidiphilum.</title>
        <authorList>
            <person name="Golyshina O.V."/>
            <person name="Kozyavkin S.A."/>
            <person name="Tatusov R.L."/>
            <person name="Slesarev A.I."/>
            <person name="Golyshin P.N."/>
        </authorList>
    </citation>
    <scope>NUCLEOTIDE SEQUENCE [LARGE SCALE GENOMIC DNA]</scope>
    <source>
        <strain evidence="7">Y</strain>
    </source>
</reference>
<feature type="domain" description="FAD-binding PCMH-type" evidence="5">
    <location>
        <begin position="38"/>
        <end position="218"/>
    </location>
</feature>
<dbReference type="Gene3D" id="3.30.465.10">
    <property type="match status" value="1"/>
</dbReference>
<dbReference type="AlphaFoldDB" id="A0A1V0N4I0"/>
<dbReference type="GO" id="GO:0016491">
    <property type="term" value="F:oxidoreductase activity"/>
    <property type="evidence" value="ECO:0007669"/>
    <property type="project" value="UniProtKB-KW"/>
</dbReference>
<dbReference type="InterPro" id="IPR006094">
    <property type="entry name" value="Oxid_FAD_bind_N"/>
</dbReference>
<dbReference type="InterPro" id="IPR016169">
    <property type="entry name" value="FAD-bd_PCMH_sub2"/>
</dbReference>
<dbReference type="InterPro" id="IPR016171">
    <property type="entry name" value="Vanillyl_alc_oxidase_C-sub2"/>
</dbReference>
<evidence type="ECO:0000256" key="4">
    <source>
        <dbReference type="ARBA" id="ARBA00023002"/>
    </source>
</evidence>
<dbReference type="InterPro" id="IPR016166">
    <property type="entry name" value="FAD-bd_PCMH"/>
</dbReference>
<proteinExistence type="predicted"/>
<evidence type="ECO:0000313" key="6">
    <source>
        <dbReference type="EMBL" id="ARD85006.1"/>
    </source>
</evidence>
<name>A0A1V0N4I0_9ARCH</name>
<dbReference type="InterPro" id="IPR004113">
    <property type="entry name" value="FAD-bd_oxidored_4_C"/>
</dbReference>
<evidence type="ECO:0000256" key="3">
    <source>
        <dbReference type="ARBA" id="ARBA00022827"/>
    </source>
</evidence>
<keyword evidence="7" id="KW-1185">Reference proteome</keyword>
<dbReference type="Pfam" id="PF02913">
    <property type="entry name" value="FAD-oxidase_C"/>
    <property type="match status" value="1"/>
</dbReference>
<sequence length="470" mass="51588">MQISGKSVIQELIDKLGKDIVLTTKEELIPYMKDASYIKGKMPLAVCLPENAGQISSILKICNKYKVNVTARSGGTSLTGSSVESFDGIIISTMNLNRILELDLSSRYVVCEPGVRIDILNMELKKHNFFYPPDPASSRASTIGGSLSTNAGGLRAVRYGATKEWVLGMEVVLPTGEIIRTGEYTLKRSAGYDLTALMIGSEGTLGIVTKAVLKIEPLPEATAKIIGFYRDILSVGKSMDTIKSQGITPIIAEFMDLPTINSIKKAMGIEVPAYAQYLLMVDIDSPPEALERKLASAKDIMGKFSEDVIVIRDQKRMDEIYAARKGAYSALLEQRDNSNQLIVIGDVIVPSSQLADALGEIEGFARTDGLKTTLFGHIGDGNIHANIFMDNTEEGRKKMAKLQMDIAGVAIRHNGSVSAEHGIGTEKNELLYEEYKQRNSLYTLEVMRMIKKAFDPNNILNRGKIFYEPD</sequence>
<evidence type="ECO:0000256" key="1">
    <source>
        <dbReference type="ARBA" id="ARBA00001974"/>
    </source>
</evidence>
<evidence type="ECO:0000256" key="2">
    <source>
        <dbReference type="ARBA" id="ARBA00022630"/>
    </source>
</evidence>
<dbReference type="KEGG" id="fai:FAD_1130"/>
<accession>A0A1V0N4I0</accession>
<dbReference type="RefSeq" id="WP_081142507.1">
    <property type="nucleotide sequence ID" value="NZ_CP015363.1"/>
</dbReference>
<keyword evidence="2" id="KW-0285">Flavoprotein</keyword>
<dbReference type="InterPro" id="IPR016164">
    <property type="entry name" value="FAD-linked_Oxase-like_C"/>
</dbReference>
<dbReference type="OrthoDB" id="26910at2157"/>
<organism evidence="6 7">
    <name type="scientific">Ferroplasma acidiphilum</name>
    <dbReference type="NCBI Taxonomy" id="74969"/>
    <lineage>
        <taxon>Archaea</taxon>
        <taxon>Methanobacteriati</taxon>
        <taxon>Thermoplasmatota</taxon>
        <taxon>Thermoplasmata</taxon>
        <taxon>Thermoplasmatales</taxon>
        <taxon>Ferroplasmaceae</taxon>
        <taxon>Ferroplasma</taxon>
    </lineage>
</organism>
<dbReference type="GeneID" id="31676627"/>
<dbReference type="PANTHER" id="PTHR42934">
    <property type="entry name" value="GLYCOLATE OXIDASE SUBUNIT GLCD"/>
    <property type="match status" value="1"/>
</dbReference>
<gene>
    <name evidence="6" type="ORF">FAD_1130</name>
</gene>
<dbReference type="InterPro" id="IPR051914">
    <property type="entry name" value="FAD-linked_OxidoTrans_Type4"/>
</dbReference>
<keyword evidence="3" id="KW-0274">FAD</keyword>
<dbReference type="STRING" id="74969.FAD_1130"/>
<dbReference type="PANTHER" id="PTHR42934:SF1">
    <property type="entry name" value="GLYCOLATE OXIDASE SUBUNIT GLCD"/>
    <property type="match status" value="1"/>
</dbReference>
<dbReference type="PROSITE" id="PS51387">
    <property type="entry name" value="FAD_PCMH"/>
    <property type="match status" value="1"/>
</dbReference>
<dbReference type="Pfam" id="PF01565">
    <property type="entry name" value="FAD_binding_4"/>
    <property type="match status" value="1"/>
</dbReference>
<dbReference type="Gene3D" id="1.10.45.10">
    <property type="entry name" value="Vanillyl-alcohol Oxidase, Chain A, domain 4"/>
    <property type="match status" value="1"/>
</dbReference>
<dbReference type="GO" id="GO:0071949">
    <property type="term" value="F:FAD binding"/>
    <property type="evidence" value="ECO:0007669"/>
    <property type="project" value="InterPro"/>
</dbReference>
<dbReference type="InterPro" id="IPR036318">
    <property type="entry name" value="FAD-bd_PCMH-like_sf"/>
</dbReference>
<evidence type="ECO:0000313" key="7">
    <source>
        <dbReference type="Proteomes" id="UP000192050"/>
    </source>
</evidence>
<comment type="cofactor">
    <cofactor evidence="1">
        <name>FAD</name>
        <dbReference type="ChEBI" id="CHEBI:57692"/>
    </cofactor>
</comment>
<dbReference type="Proteomes" id="UP000192050">
    <property type="component" value="Chromosome"/>
</dbReference>
<dbReference type="EMBL" id="CP015363">
    <property type="protein sequence ID" value="ARD85006.1"/>
    <property type="molecule type" value="Genomic_DNA"/>
</dbReference>
<dbReference type="Gene3D" id="3.30.70.2740">
    <property type="match status" value="1"/>
</dbReference>